<keyword evidence="3" id="KW-1185">Reference proteome</keyword>
<evidence type="ECO:0000313" key="2">
    <source>
        <dbReference type="EMBL" id="OWK56932.1"/>
    </source>
</evidence>
<feature type="compositionally biased region" description="Basic residues" evidence="1">
    <location>
        <begin position="17"/>
        <end position="27"/>
    </location>
</feature>
<comment type="caution">
    <text evidence="2">The sequence shown here is derived from an EMBL/GenBank/DDBJ whole genome shotgun (WGS) entry which is preliminary data.</text>
</comment>
<accession>A0A218UU99</accession>
<evidence type="ECO:0000256" key="1">
    <source>
        <dbReference type="SAM" id="MobiDB-lite"/>
    </source>
</evidence>
<dbReference type="AlphaFoldDB" id="A0A218UU99"/>
<name>A0A218UU99_9PASE</name>
<protein>
    <submittedName>
        <fullName evidence="2">Uncharacterized protein</fullName>
    </submittedName>
</protein>
<feature type="region of interest" description="Disordered" evidence="1">
    <location>
        <begin position="79"/>
        <end position="125"/>
    </location>
</feature>
<dbReference type="EMBL" id="MUZQ01000142">
    <property type="protein sequence ID" value="OWK56932.1"/>
    <property type="molecule type" value="Genomic_DNA"/>
</dbReference>
<gene>
    <name evidence="2" type="ORF">RLOC_00002929</name>
</gene>
<feature type="region of interest" description="Disordered" evidence="1">
    <location>
        <begin position="1"/>
        <end position="34"/>
    </location>
</feature>
<dbReference type="Proteomes" id="UP000197619">
    <property type="component" value="Unassembled WGS sequence"/>
</dbReference>
<proteinExistence type="predicted"/>
<evidence type="ECO:0000313" key="3">
    <source>
        <dbReference type="Proteomes" id="UP000197619"/>
    </source>
</evidence>
<sequence>MCPGAPGNGLEPDWQKSRHRRMYRRPKLSPPQTCAALIDPREPYKLTSGIWTGKMAKVCAQGSLALRWEPDCKKSIRQRMDPRPILSPPGTCAALIDPREPNKLTSGTWTDRPKGALQTDISNLE</sequence>
<organism evidence="2 3">
    <name type="scientific">Lonchura striata</name>
    <name type="common">white-rumped munia</name>
    <dbReference type="NCBI Taxonomy" id="40157"/>
    <lineage>
        <taxon>Eukaryota</taxon>
        <taxon>Metazoa</taxon>
        <taxon>Chordata</taxon>
        <taxon>Craniata</taxon>
        <taxon>Vertebrata</taxon>
        <taxon>Euteleostomi</taxon>
        <taxon>Archelosauria</taxon>
        <taxon>Archosauria</taxon>
        <taxon>Dinosauria</taxon>
        <taxon>Saurischia</taxon>
        <taxon>Theropoda</taxon>
        <taxon>Coelurosauria</taxon>
        <taxon>Aves</taxon>
        <taxon>Neognathae</taxon>
        <taxon>Neoaves</taxon>
        <taxon>Telluraves</taxon>
        <taxon>Australaves</taxon>
        <taxon>Passeriformes</taxon>
        <taxon>Passeroidea</taxon>
        <taxon>Estrildidae</taxon>
        <taxon>Estrildinae</taxon>
        <taxon>Lonchura</taxon>
    </lineage>
</organism>
<reference evidence="2 3" key="1">
    <citation type="submission" date="2017-05" db="EMBL/GenBank/DDBJ databases">
        <title>Genome of assembly of the Bengalese finch, Lonchura striata domestica.</title>
        <authorList>
            <person name="Colquitt B.M."/>
            <person name="Brainard M.S."/>
        </authorList>
    </citation>
    <scope>NUCLEOTIDE SEQUENCE [LARGE SCALE GENOMIC DNA]</scope>
    <source>
        <strain evidence="2">White83orange57</strain>
    </source>
</reference>